<feature type="region of interest" description="Disordered" evidence="1">
    <location>
        <begin position="165"/>
        <end position="200"/>
    </location>
</feature>
<keyword evidence="2" id="KW-0812">Transmembrane</keyword>
<dbReference type="KEGG" id="mey:TM49_20565"/>
<dbReference type="AlphaFoldDB" id="A0A0D5LUU1"/>
<dbReference type="RefSeq" id="WP_045683967.1">
    <property type="nucleotide sequence ID" value="NZ_CP010803.1"/>
</dbReference>
<dbReference type="PATRIC" id="fig|1486262.3.peg.4250"/>
<dbReference type="STRING" id="1486262.TM49_20565"/>
<gene>
    <name evidence="3" type="ORF">TM49_20565</name>
</gene>
<reference evidence="3 4" key="1">
    <citation type="journal article" date="2015" name="Genome Announc.">
        <title>Complete genome sequence of Martelella endophytica YC6887, which has antifungal activity associated with a halophyte.</title>
        <authorList>
            <person name="Khan A."/>
            <person name="Khan H."/>
            <person name="Chung E.J."/>
            <person name="Hossain M.T."/>
            <person name="Chung Y.R."/>
        </authorList>
    </citation>
    <scope>NUCLEOTIDE SEQUENCE [LARGE SCALE GENOMIC DNA]</scope>
    <source>
        <strain evidence="3">YC6887</strain>
    </source>
</reference>
<proteinExistence type="predicted"/>
<dbReference type="Proteomes" id="UP000032611">
    <property type="component" value="Chromosome"/>
</dbReference>
<dbReference type="HOGENOM" id="CLU_1188815_0_0_5"/>
<dbReference type="EMBL" id="CP010803">
    <property type="protein sequence ID" value="AJY47522.1"/>
    <property type="molecule type" value="Genomic_DNA"/>
</dbReference>
<evidence type="ECO:0000313" key="4">
    <source>
        <dbReference type="Proteomes" id="UP000032611"/>
    </source>
</evidence>
<feature type="transmembrane region" description="Helical" evidence="2">
    <location>
        <begin position="206"/>
        <end position="232"/>
    </location>
</feature>
<sequence>MSTNLQRLGSQCLRDAVWAPESGSQSGPEGLNELALLVRNFSRDAITCGLAAADFVRSHSEVSGAQAAEVIMDVIVDEPGKAMAALASQLRAGERVAALMTALNSVAPHHAAELAESVWRASSPQAQAAMRDDIVLAATEVLETDALAAVLERFVLVSRPVETPPHASFPGEQQSFRSPLLDENAKDDVGPDASARRPSAAPPRRANWALLLTLAGSAAFFMTAGLVLLAVAF</sequence>
<keyword evidence="2" id="KW-1133">Transmembrane helix</keyword>
<evidence type="ECO:0000256" key="1">
    <source>
        <dbReference type="SAM" id="MobiDB-lite"/>
    </source>
</evidence>
<name>A0A0D5LUU1_MAREN</name>
<evidence type="ECO:0000256" key="2">
    <source>
        <dbReference type="SAM" id="Phobius"/>
    </source>
</evidence>
<organism evidence="3 4">
    <name type="scientific">Martelella endophytica</name>
    <dbReference type="NCBI Taxonomy" id="1486262"/>
    <lineage>
        <taxon>Bacteria</taxon>
        <taxon>Pseudomonadati</taxon>
        <taxon>Pseudomonadota</taxon>
        <taxon>Alphaproteobacteria</taxon>
        <taxon>Hyphomicrobiales</taxon>
        <taxon>Aurantimonadaceae</taxon>
        <taxon>Martelella</taxon>
    </lineage>
</organism>
<accession>A0A0D5LUU1</accession>
<keyword evidence="2" id="KW-0472">Membrane</keyword>
<evidence type="ECO:0000313" key="3">
    <source>
        <dbReference type="EMBL" id="AJY47522.1"/>
    </source>
</evidence>
<keyword evidence="4" id="KW-1185">Reference proteome</keyword>
<protein>
    <submittedName>
        <fullName evidence="3">Uncharacterized protein</fullName>
    </submittedName>
</protein>